<reference evidence="2 3" key="1">
    <citation type="submission" date="2015-09" db="EMBL/GenBank/DDBJ databases">
        <title>Draft genome sequence of Kouleothrix aurantiaca JCM 19913.</title>
        <authorList>
            <person name="Hemp J."/>
        </authorList>
    </citation>
    <scope>NUCLEOTIDE SEQUENCE [LARGE SCALE GENOMIC DNA]</scope>
    <source>
        <strain evidence="2 3">COM-B</strain>
    </source>
</reference>
<dbReference type="SMART" id="SM00919">
    <property type="entry name" value="Malic_M"/>
    <property type="match status" value="1"/>
</dbReference>
<accession>A0A0P9CVP0</accession>
<evidence type="ECO:0000259" key="1">
    <source>
        <dbReference type="SMART" id="SM00919"/>
    </source>
</evidence>
<dbReference type="InterPro" id="IPR036291">
    <property type="entry name" value="NAD(P)-bd_dom_sf"/>
</dbReference>
<feature type="domain" description="Malic enzyme NAD-binding" evidence="1">
    <location>
        <begin position="1"/>
        <end position="159"/>
    </location>
</feature>
<protein>
    <recommendedName>
        <fullName evidence="1">Malic enzyme NAD-binding domain-containing protein</fullName>
    </recommendedName>
</protein>
<name>A0A0P9CVP0_9CHLR</name>
<proteinExistence type="predicted"/>
<dbReference type="Proteomes" id="UP000050509">
    <property type="component" value="Unassembled WGS sequence"/>
</dbReference>
<dbReference type="AlphaFoldDB" id="A0A0P9CVP0"/>
<dbReference type="Gene3D" id="3.40.50.720">
    <property type="entry name" value="NAD(P)-binding Rossmann-like Domain"/>
    <property type="match status" value="1"/>
</dbReference>
<dbReference type="Pfam" id="PF03949">
    <property type="entry name" value="Malic_M"/>
    <property type="match status" value="1"/>
</dbReference>
<dbReference type="GO" id="GO:0006108">
    <property type="term" value="P:malate metabolic process"/>
    <property type="evidence" value="ECO:0007669"/>
    <property type="project" value="TreeGrafter"/>
</dbReference>
<dbReference type="PANTHER" id="PTHR23406:SF34">
    <property type="entry name" value="NAD-DEPENDENT MALIC ENZYME, MITOCHONDRIAL"/>
    <property type="match status" value="1"/>
</dbReference>
<dbReference type="SUPFAM" id="SSF51735">
    <property type="entry name" value="NAD(P)-binding Rossmann-fold domains"/>
    <property type="match status" value="1"/>
</dbReference>
<dbReference type="GO" id="GO:0051287">
    <property type="term" value="F:NAD binding"/>
    <property type="evidence" value="ECO:0007669"/>
    <property type="project" value="InterPro"/>
</dbReference>
<dbReference type="GO" id="GO:0004470">
    <property type="term" value="F:malic enzyme activity"/>
    <property type="evidence" value="ECO:0007669"/>
    <property type="project" value="TreeGrafter"/>
</dbReference>
<evidence type="ECO:0000313" key="2">
    <source>
        <dbReference type="EMBL" id="KPV47031.1"/>
    </source>
</evidence>
<comment type="caution">
    <text evidence="2">The sequence shown here is derived from an EMBL/GenBank/DDBJ whole genome shotgun (WGS) entry which is preliminary data.</text>
</comment>
<dbReference type="InterPro" id="IPR012302">
    <property type="entry name" value="Malic_NAD-bd"/>
</dbReference>
<sequence>ALLDLVQQTKPTILIGASGQGGLFTREVVSAVANNAERPIIFPLSSPLARCEATPAQLLEWSGGRALVATSNPQPEATYRAGVVPASQLSSLFIFPGVALGAIAAGARRITNPMLLAAAQALSRFAPLNAHAAAPLYPPISAVRDVARAVAVAVAASALQTGVATESGSAERVDALMWQPGYNRIRRVERLG</sequence>
<organism evidence="2 3">
    <name type="scientific">Kouleothrix aurantiaca</name>
    <dbReference type="NCBI Taxonomy" id="186479"/>
    <lineage>
        <taxon>Bacteria</taxon>
        <taxon>Bacillati</taxon>
        <taxon>Chloroflexota</taxon>
        <taxon>Chloroflexia</taxon>
        <taxon>Chloroflexales</taxon>
        <taxon>Roseiflexineae</taxon>
        <taxon>Roseiflexaceae</taxon>
        <taxon>Kouleothrix</taxon>
    </lineage>
</organism>
<evidence type="ECO:0000313" key="3">
    <source>
        <dbReference type="Proteomes" id="UP000050509"/>
    </source>
</evidence>
<feature type="non-terminal residue" evidence="2">
    <location>
        <position position="1"/>
    </location>
</feature>
<gene>
    <name evidence="2" type="ORF">SE17_42795</name>
</gene>
<dbReference type="PANTHER" id="PTHR23406">
    <property type="entry name" value="MALIC ENZYME-RELATED"/>
    <property type="match status" value="1"/>
</dbReference>
<keyword evidence="3" id="KW-1185">Reference proteome</keyword>
<dbReference type="EMBL" id="LJCR01003469">
    <property type="protein sequence ID" value="KPV47031.1"/>
    <property type="molecule type" value="Genomic_DNA"/>
</dbReference>